<comment type="caution">
    <text evidence="1">The sequence shown here is derived from an EMBL/GenBank/DDBJ whole genome shotgun (WGS) entry which is preliminary data.</text>
</comment>
<reference evidence="1" key="1">
    <citation type="submission" date="2019-10" db="EMBL/GenBank/DDBJ databases">
        <title>Draft genome sequece of Microseira wollei NIES-4236.</title>
        <authorList>
            <person name="Yamaguchi H."/>
            <person name="Suzuki S."/>
            <person name="Kawachi M."/>
        </authorList>
    </citation>
    <scope>NUCLEOTIDE SEQUENCE</scope>
    <source>
        <strain evidence="1">NIES-4236</strain>
    </source>
</reference>
<evidence type="ECO:0000313" key="1">
    <source>
        <dbReference type="EMBL" id="GET37259.1"/>
    </source>
</evidence>
<evidence type="ECO:0000313" key="2">
    <source>
        <dbReference type="Proteomes" id="UP001050975"/>
    </source>
</evidence>
<keyword evidence="2" id="KW-1185">Reference proteome</keyword>
<proteinExistence type="predicted"/>
<dbReference type="Proteomes" id="UP001050975">
    <property type="component" value="Unassembled WGS sequence"/>
</dbReference>
<gene>
    <name evidence="1" type="ORF">MiSe_20120</name>
</gene>
<protein>
    <submittedName>
        <fullName evidence="1">Uncharacterized protein</fullName>
    </submittedName>
</protein>
<accession>A0AAV3XA44</accession>
<dbReference type="AlphaFoldDB" id="A0AAV3XA44"/>
<dbReference type="EMBL" id="BLAY01000025">
    <property type="protein sequence ID" value="GET37259.1"/>
    <property type="molecule type" value="Genomic_DNA"/>
</dbReference>
<organism evidence="1 2">
    <name type="scientific">Microseira wollei NIES-4236</name>
    <dbReference type="NCBI Taxonomy" id="2530354"/>
    <lineage>
        <taxon>Bacteria</taxon>
        <taxon>Bacillati</taxon>
        <taxon>Cyanobacteriota</taxon>
        <taxon>Cyanophyceae</taxon>
        <taxon>Oscillatoriophycideae</taxon>
        <taxon>Aerosakkonematales</taxon>
        <taxon>Aerosakkonemataceae</taxon>
        <taxon>Microseira</taxon>
    </lineage>
</organism>
<sequence length="77" mass="8268">MGRWGDGELQGNIDSNFSVCLEHLGPPARLPTCTWAHLHLGPILPYGPDRAALVSVEFLPDGLRVLEFCGLAPAFPG</sequence>
<name>A0AAV3XA44_9CYAN</name>